<dbReference type="PANTHER" id="PTHR36153">
    <property type="entry name" value="INNER MEMBRANE PROTEIN-RELATED"/>
    <property type="match status" value="1"/>
</dbReference>
<name>A0A841HIG2_9GAMM</name>
<feature type="transmembrane region" description="Helical" evidence="1">
    <location>
        <begin position="442"/>
        <end position="462"/>
    </location>
</feature>
<keyword evidence="1" id="KW-0472">Membrane</keyword>
<dbReference type="Pfam" id="PF06744">
    <property type="entry name" value="IcmF_C"/>
    <property type="match status" value="1"/>
</dbReference>
<feature type="domain" description="Type VI secretion system IcmF C-terminal" evidence="2">
    <location>
        <begin position="1034"/>
        <end position="1137"/>
    </location>
</feature>
<proteinExistence type="predicted"/>
<protein>
    <submittedName>
        <fullName evidence="5">Type VI secretion system protein ImpL</fullName>
    </submittedName>
</protein>
<dbReference type="InterPro" id="IPR010623">
    <property type="entry name" value="IcmF_C"/>
</dbReference>
<feature type="transmembrane region" description="Helical" evidence="1">
    <location>
        <begin position="47"/>
        <end position="64"/>
    </location>
</feature>
<evidence type="ECO:0000313" key="5">
    <source>
        <dbReference type="EMBL" id="MBB6091962.1"/>
    </source>
</evidence>
<dbReference type="Gene3D" id="3.40.50.300">
    <property type="entry name" value="P-loop containing nucleotide triphosphate hydrolases"/>
    <property type="match status" value="1"/>
</dbReference>
<sequence length="1154" mass="126914">MKAIFGIFTKRWFLLTLAIILLSLVIWYGGPYLAFGTLRPFDTVTERLVAIGVLVLLIVLWTVLKQIKAKRATNQLAKDMTAGAEKQGKGAQDAAQLRARFDEALAALRESKGKSVSLYELPWYVIIGPPGAGKTTVIANSGLNFPLSKKFGKEALRGVGGTRNCDWWFTDEAILLDTAGRYTTQDSDSEADQSGWIEFLNLLRKHRGRRPINGVIVAISASDLLSMNESDRRRHVEAVRRRLEELNRELKISLPLYFFLTKLDLIAGFTEFFDDLNQEGRAQVWGMTFPIDLSRSGDAAAKIASEFDLLAERLNSRLMLRLESERDVRRRALIFSFPRQFAALRRSLNDFATDAFASSGQQKIQLRGVYFTSGTQEGTPVDRMLGTLARAFGLNVRGAVVQSGQGRAYFIQRLLKEILFKESGLAGVNRAMEMRQALTNGAIYIGVVLAIVIGLVVFSISYQRNRAYLADVAKVTDELKAVPPPPPMSPFTAGLDRLDMLDKVIQVADQYQQDVPLSMRWGLYQGRSVSNAAHDAYVRELNASMLPGVADHFRNRLAGFAGEPDKLYEYLKAYLMLGMPDHLDRDQLGFISRFEWQREFGSDPATLERVTKHFDALIADEDRIQPVKLDDEIVERARNSLKQASLPVLMYSRLKLTYADDTADSIDLGREIGLGGDTVFVRKSGRSLSEPMPGLYTKAAFKQISLTGQLELVRGFVADNWVFGGDIADAARSPQLMSQFMKLYEDDYISTWDTLMKDLTLRSTTSTQDAAQLWGLLGAPTSPLRRLLEVVTANTMLIEPQQKPDAADKAKSALTSTLGKVFGSPQQGAAAAPPGTRTTKHFESIHKLVTGSPAPIDLTLQKFASIQGVLAEVNALGGPPPLETASRLSMAIKDLETHAKTLPGPVDGLVSRATGKGASVATATIGSDFSARYRQQVVAECQELGAGKYPLAQGSAVDLPLADFGRLFAPSGTFDNFFKGTMQSFVDTNRPVWRWKPEAASIGGGASVPAQFQRASRIGLTYFPAAGGMPEVRFTVTPDSLDAGATRMTFEVDGQTLEYRHGPQRAIAMVWPGPSPGQAAITLEEKGGGRPNIVEQGPWALYRLLGKAQFEAQTETRFLATYTLNGKTIRLIVQANSSRNPFARDVLHGFNCQG</sequence>
<evidence type="ECO:0000259" key="2">
    <source>
        <dbReference type="Pfam" id="PF06744"/>
    </source>
</evidence>
<evidence type="ECO:0000256" key="1">
    <source>
        <dbReference type="SAM" id="Phobius"/>
    </source>
</evidence>
<dbReference type="PANTHER" id="PTHR36153:SF1">
    <property type="entry name" value="TYPE VI SECRETION SYSTEM COMPONENT TSSM1"/>
    <property type="match status" value="1"/>
</dbReference>
<reference evidence="5 6" key="1">
    <citation type="submission" date="2020-08" db="EMBL/GenBank/DDBJ databases">
        <title>Genomic Encyclopedia of Type Strains, Phase IV (KMG-IV): sequencing the most valuable type-strain genomes for metagenomic binning, comparative biology and taxonomic classification.</title>
        <authorList>
            <person name="Goeker M."/>
        </authorList>
    </citation>
    <scope>NUCLEOTIDE SEQUENCE [LARGE SCALE GENOMIC DNA]</scope>
    <source>
        <strain evidence="5 6">DSM 26723</strain>
    </source>
</reference>
<dbReference type="Proteomes" id="UP000588068">
    <property type="component" value="Unassembled WGS sequence"/>
</dbReference>
<dbReference type="InterPro" id="IPR017731">
    <property type="entry name" value="TssM1-like"/>
</dbReference>
<dbReference type="EMBL" id="JACHHZ010000001">
    <property type="protein sequence ID" value="MBB6091962.1"/>
    <property type="molecule type" value="Genomic_DNA"/>
</dbReference>
<feature type="domain" description="Type VI secretion system component TssM1 N-terminal" evidence="4">
    <location>
        <begin position="190"/>
        <end position="446"/>
    </location>
</feature>
<comment type="caution">
    <text evidence="5">The sequence shown here is derived from an EMBL/GenBank/DDBJ whole genome shotgun (WGS) entry which is preliminary data.</text>
</comment>
<evidence type="ECO:0000259" key="4">
    <source>
        <dbReference type="Pfam" id="PF14331"/>
    </source>
</evidence>
<dbReference type="Pfam" id="PF14331">
    <property type="entry name" value="IcmF-related_N"/>
    <property type="match status" value="1"/>
</dbReference>
<dbReference type="InterPro" id="IPR025743">
    <property type="entry name" value="TssM1_N"/>
</dbReference>
<feature type="transmembrane region" description="Helical" evidence="1">
    <location>
        <begin position="12"/>
        <end position="35"/>
    </location>
</feature>
<keyword evidence="1" id="KW-1133">Transmembrane helix</keyword>
<keyword evidence="1" id="KW-0812">Transmembrane</keyword>
<keyword evidence="6" id="KW-1185">Reference proteome</keyword>
<evidence type="ECO:0000313" key="6">
    <source>
        <dbReference type="Proteomes" id="UP000588068"/>
    </source>
</evidence>
<gene>
    <name evidence="5" type="ORF">HNQ60_000808</name>
</gene>
<dbReference type="AlphaFoldDB" id="A0A841HIG2"/>
<accession>A0A841HIG2</accession>
<dbReference type="SUPFAM" id="SSF52540">
    <property type="entry name" value="P-loop containing nucleoside triphosphate hydrolases"/>
    <property type="match status" value="1"/>
</dbReference>
<dbReference type="InterPro" id="IPR009612">
    <property type="entry name" value="IcmF-rel"/>
</dbReference>
<dbReference type="InterPro" id="IPR027417">
    <property type="entry name" value="P-loop_NTPase"/>
</dbReference>
<dbReference type="InterPro" id="IPR053156">
    <property type="entry name" value="T6SS_TssM-like"/>
</dbReference>
<dbReference type="NCBIfam" id="TIGR03348">
    <property type="entry name" value="VI_IcmF"/>
    <property type="match status" value="1"/>
</dbReference>
<dbReference type="CDD" id="cd00882">
    <property type="entry name" value="Ras_like_GTPase"/>
    <property type="match status" value="1"/>
</dbReference>
<dbReference type="RefSeq" id="WP_184329725.1">
    <property type="nucleotide sequence ID" value="NZ_JACHHZ010000001.1"/>
</dbReference>
<dbReference type="Pfam" id="PF06761">
    <property type="entry name" value="IcmF-related"/>
    <property type="match status" value="1"/>
</dbReference>
<organism evidence="5 6">
    <name type="scientific">Povalibacter uvarum</name>
    <dbReference type="NCBI Taxonomy" id="732238"/>
    <lineage>
        <taxon>Bacteria</taxon>
        <taxon>Pseudomonadati</taxon>
        <taxon>Pseudomonadota</taxon>
        <taxon>Gammaproteobacteria</taxon>
        <taxon>Steroidobacterales</taxon>
        <taxon>Steroidobacteraceae</taxon>
        <taxon>Povalibacter</taxon>
    </lineage>
</organism>
<evidence type="ECO:0000259" key="3">
    <source>
        <dbReference type="Pfam" id="PF06761"/>
    </source>
</evidence>
<feature type="domain" description="IcmF-related" evidence="3">
    <location>
        <begin position="495"/>
        <end position="795"/>
    </location>
</feature>